<feature type="transmembrane region" description="Helical" evidence="1">
    <location>
        <begin position="260"/>
        <end position="279"/>
    </location>
</feature>
<feature type="transmembrane region" description="Helical" evidence="1">
    <location>
        <begin position="325"/>
        <end position="343"/>
    </location>
</feature>
<comment type="caution">
    <text evidence="2">The sequence shown here is derived from an EMBL/GenBank/DDBJ whole genome shotgun (WGS) entry which is preliminary data.</text>
</comment>
<feature type="transmembrane region" description="Helical" evidence="1">
    <location>
        <begin position="159"/>
        <end position="188"/>
    </location>
</feature>
<keyword evidence="1" id="KW-1133">Transmembrane helix</keyword>
<reference evidence="2" key="1">
    <citation type="submission" date="2020-10" db="EMBL/GenBank/DDBJ databases">
        <title>Mucilaginibacter mali sp. nov., isolated from rhizosphere soil of apple orchard.</title>
        <authorList>
            <person name="Lee J.-S."/>
            <person name="Kim H.S."/>
            <person name="Kim J.-S."/>
        </authorList>
    </citation>
    <scope>NUCLEOTIDE SEQUENCE</scope>
    <source>
        <strain evidence="2">KCTC 22746</strain>
    </source>
</reference>
<organism evidence="2 3">
    <name type="scientific">Mucilaginibacter myungsuensis</name>
    <dbReference type="NCBI Taxonomy" id="649104"/>
    <lineage>
        <taxon>Bacteria</taxon>
        <taxon>Pseudomonadati</taxon>
        <taxon>Bacteroidota</taxon>
        <taxon>Sphingobacteriia</taxon>
        <taxon>Sphingobacteriales</taxon>
        <taxon>Sphingobacteriaceae</taxon>
        <taxon>Mucilaginibacter</taxon>
    </lineage>
</organism>
<feature type="transmembrane region" description="Helical" evidence="1">
    <location>
        <begin position="52"/>
        <end position="69"/>
    </location>
</feature>
<evidence type="ECO:0000256" key="1">
    <source>
        <dbReference type="SAM" id="Phobius"/>
    </source>
</evidence>
<accession>A0A929KW61</accession>
<dbReference type="RefSeq" id="WP_194111947.1">
    <property type="nucleotide sequence ID" value="NZ_JADFFL010000004.1"/>
</dbReference>
<keyword evidence="1" id="KW-0472">Membrane</keyword>
<gene>
    <name evidence="2" type="ORF">IRJ16_12605</name>
</gene>
<feature type="transmembrane region" description="Helical" evidence="1">
    <location>
        <begin position="129"/>
        <end position="147"/>
    </location>
</feature>
<feature type="transmembrane region" description="Helical" evidence="1">
    <location>
        <begin position="350"/>
        <end position="366"/>
    </location>
</feature>
<dbReference type="AlphaFoldDB" id="A0A929KW61"/>
<feature type="transmembrane region" description="Helical" evidence="1">
    <location>
        <begin position="105"/>
        <end position="122"/>
    </location>
</feature>
<dbReference type="Proteomes" id="UP000622475">
    <property type="component" value="Unassembled WGS sequence"/>
</dbReference>
<proteinExistence type="predicted"/>
<evidence type="ECO:0000313" key="2">
    <source>
        <dbReference type="EMBL" id="MBE9662726.1"/>
    </source>
</evidence>
<keyword evidence="1" id="KW-0812">Transmembrane</keyword>
<feature type="transmembrane region" description="Helical" evidence="1">
    <location>
        <begin position="291"/>
        <end position="313"/>
    </location>
</feature>
<sequence>MFLLFGALAFYIIHLFSKYSGIGISPDSIMYASTAQNIHDHFSLLTYNGKPITFFPVFYPFFLNICIFLSGGATPVATGPVINGLLYMATVFTTGYIANKFRAPSYIYTCLILAAVVLSPALQQIYMYLWSETLFILEILLFLIAWYRYQRSRSVKGLVIAGIIAAICCLTRYAGITVIATGGLLLILDNALSIKQRLSRLVLFGGVGISLLAANLLLNRLSTGYSTGTRLPANTPFVENMHFFGMVMLDWFGLPGKFEAAGVIVAAVVIIALIVLLLIGISRRRLGTLEFITTSFALVYGLFILTIASISRFEQMNSRLLSPMLIPLLLAFTCWAPDMLTCFRSFKKRLLATPFVCLILALNYSYTRTDLELYEAYREYGIPGYTDDDWNKSDFVQYLKTHRNSFKPGYPIYTDADEAVYMFAGRQSKLLPHVFFGKDVAMFYQEQKFYLIDFKRVTTKELLPVEDVLKRKKMVKVYDGIDGAVYLYEGK</sequence>
<evidence type="ECO:0000313" key="3">
    <source>
        <dbReference type="Proteomes" id="UP000622475"/>
    </source>
</evidence>
<name>A0A929KW61_9SPHI</name>
<feature type="transmembrane region" description="Helical" evidence="1">
    <location>
        <begin position="200"/>
        <end position="218"/>
    </location>
</feature>
<keyword evidence="3" id="KW-1185">Reference proteome</keyword>
<dbReference type="EMBL" id="JADFFL010000004">
    <property type="protein sequence ID" value="MBE9662726.1"/>
    <property type="molecule type" value="Genomic_DNA"/>
</dbReference>
<feature type="transmembrane region" description="Helical" evidence="1">
    <location>
        <begin position="81"/>
        <end position="99"/>
    </location>
</feature>
<protein>
    <recommendedName>
        <fullName evidence="4">Dolichyl-phosphate-mannose-protein mannosyltransferase</fullName>
    </recommendedName>
</protein>
<evidence type="ECO:0008006" key="4">
    <source>
        <dbReference type="Google" id="ProtNLM"/>
    </source>
</evidence>